<dbReference type="Proteomes" id="UP000822476">
    <property type="component" value="Unassembled WGS sequence"/>
</dbReference>
<dbReference type="GO" id="GO:0000049">
    <property type="term" value="F:tRNA binding"/>
    <property type="evidence" value="ECO:0007669"/>
    <property type="project" value="UniProtKB-UniRule"/>
</dbReference>
<name>A0A8S9YBA7_9TREM</name>
<proteinExistence type="predicted"/>
<dbReference type="SUPFAM" id="SSF50249">
    <property type="entry name" value="Nucleic acid-binding proteins"/>
    <property type="match status" value="1"/>
</dbReference>
<dbReference type="GO" id="GO:0005737">
    <property type="term" value="C:cytoplasm"/>
    <property type="evidence" value="ECO:0007669"/>
    <property type="project" value="TreeGrafter"/>
</dbReference>
<dbReference type="Pfam" id="PF00579">
    <property type="entry name" value="tRNA-synt_1b"/>
    <property type="match status" value="1"/>
</dbReference>
<dbReference type="InterPro" id="IPR050489">
    <property type="entry name" value="Tyr-tRNA_synthase"/>
</dbReference>
<dbReference type="AlphaFoldDB" id="A0A8S9YBA7"/>
<keyword evidence="7" id="KW-0648">Protein biosynthesis</keyword>
<evidence type="ECO:0000256" key="10">
    <source>
        <dbReference type="ARBA" id="ARBA00048248"/>
    </source>
</evidence>
<comment type="catalytic activity">
    <reaction evidence="10">
        <text>tRNA(Tyr) + L-tyrosine + ATP = L-tyrosyl-tRNA(Tyr) + AMP + diphosphate + H(+)</text>
        <dbReference type="Rhea" id="RHEA:10220"/>
        <dbReference type="Rhea" id="RHEA-COMP:9706"/>
        <dbReference type="Rhea" id="RHEA-COMP:9707"/>
        <dbReference type="ChEBI" id="CHEBI:15378"/>
        <dbReference type="ChEBI" id="CHEBI:30616"/>
        <dbReference type="ChEBI" id="CHEBI:33019"/>
        <dbReference type="ChEBI" id="CHEBI:58315"/>
        <dbReference type="ChEBI" id="CHEBI:78442"/>
        <dbReference type="ChEBI" id="CHEBI:78536"/>
        <dbReference type="ChEBI" id="CHEBI:456215"/>
        <dbReference type="EC" id="6.1.1.1"/>
    </reaction>
</comment>
<dbReference type="GO" id="GO:0006437">
    <property type="term" value="P:tyrosyl-tRNA aminoacylation"/>
    <property type="evidence" value="ECO:0007669"/>
    <property type="project" value="TreeGrafter"/>
</dbReference>
<evidence type="ECO:0000256" key="6">
    <source>
        <dbReference type="ARBA" id="ARBA00022884"/>
    </source>
</evidence>
<comment type="caution">
    <text evidence="13">The sequence shown here is derived from an EMBL/GenBank/DDBJ whole genome shotgun (WGS) entry which is preliminary data.</text>
</comment>
<keyword evidence="4" id="KW-0547">Nucleotide-binding</keyword>
<keyword evidence="14" id="KW-1185">Reference proteome</keyword>
<evidence type="ECO:0000259" key="12">
    <source>
        <dbReference type="PROSITE" id="PS50886"/>
    </source>
</evidence>
<evidence type="ECO:0000256" key="4">
    <source>
        <dbReference type="ARBA" id="ARBA00022741"/>
    </source>
</evidence>
<dbReference type="SUPFAM" id="SSF52374">
    <property type="entry name" value="Nucleotidylyl transferase"/>
    <property type="match status" value="2"/>
</dbReference>
<keyword evidence="2 11" id="KW-0820">tRNA-binding</keyword>
<dbReference type="Gene3D" id="2.40.50.140">
    <property type="entry name" value="Nucleic acid-binding proteins"/>
    <property type="match status" value="1"/>
</dbReference>
<evidence type="ECO:0000313" key="14">
    <source>
        <dbReference type="Proteomes" id="UP000822476"/>
    </source>
</evidence>
<dbReference type="EC" id="6.1.1.1" evidence="1"/>
<gene>
    <name evidence="13" type="ORF">EG68_08477</name>
</gene>
<keyword evidence="5" id="KW-0067">ATP-binding</keyword>
<evidence type="ECO:0000256" key="9">
    <source>
        <dbReference type="ARBA" id="ARBA00033323"/>
    </source>
</evidence>
<keyword evidence="8" id="KW-0030">Aminoacyl-tRNA synthetase</keyword>
<dbReference type="GO" id="GO:0004831">
    <property type="term" value="F:tyrosine-tRNA ligase activity"/>
    <property type="evidence" value="ECO:0007669"/>
    <property type="project" value="UniProtKB-EC"/>
</dbReference>
<protein>
    <recommendedName>
        <fullName evidence="1">tyrosine--tRNA ligase</fullName>
        <ecNumber evidence="1">6.1.1.1</ecNumber>
    </recommendedName>
    <alternativeName>
        <fullName evidence="9">Tyrosyl-tRNA synthetase</fullName>
    </alternativeName>
</protein>
<reference evidence="13" key="1">
    <citation type="submission" date="2019-07" db="EMBL/GenBank/DDBJ databases">
        <title>Annotation for the trematode Paragonimus miyazaki's.</title>
        <authorList>
            <person name="Choi Y.-J."/>
        </authorList>
    </citation>
    <scope>NUCLEOTIDE SEQUENCE</scope>
    <source>
        <strain evidence="13">Japan</strain>
    </source>
</reference>
<dbReference type="InterPro" id="IPR002305">
    <property type="entry name" value="aa-tRNA-synth_Ic"/>
</dbReference>
<dbReference type="PANTHER" id="PTHR46264">
    <property type="entry name" value="TYROSINE-TRNA LIGASE"/>
    <property type="match status" value="1"/>
</dbReference>
<keyword evidence="3" id="KW-0436">Ligase</keyword>
<organism evidence="13 14">
    <name type="scientific">Paragonimus skrjabini miyazakii</name>
    <dbReference type="NCBI Taxonomy" id="59628"/>
    <lineage>
        <taxon>Eukaryota</taxon>
        <taxon>Metazoa</taxon>
        <taxon>Spiralia</taxon>
        <taxon>Lophotrochozoa</taxon>
        <taxon>Platyhelminthes</taxon>
        <taxon>Trematoda</taxon>
        <taxon>Digenea</taxon>
        <taxon>Plagiorchiida</taxon>
        <taxon>Troglotremata</taxon>
        <taxon>Troglotrematidae</taxon>
        <taxon>Paragonimus</taxon>
    </lineage>
</organism>
<dbReference type="Gene3D" id="3.40.50.620">
    <property type="entry name" value="HUPs"/>
    <property type="match status" value="2"/>
</dbReference>
<evidence type="ECO:0000256" key="11">
    <source>
        <dbReference type="PROSITE-ProRule" id="PRU00209"/>
    </source>
</evidence>
<dbReference type="GO" id="GO:0005524">
    <property type="term" value="F:ATP binding"/>
    <property type="evidence" value="ECO:0007669"/>
    <property type="project" value="UniProtKB-KW"/>
</dbReference>
<dbReference type="Gene3D" id="1.10.240.10">
    <property type="entry name" value="Tyrosyl-Transfer RNA Synthetase"/>
    <property type="match status" value="1"/>
</dbReference>
<keyword evidence="6 11" id="KW-0694">RNA-binding</keyword>
<evidence type="ECO:0000256" key="2">
    <source>
        <dbReference type="ARBA" id="ARBA00022555"/>
    </source>
</evidence>
<accession>A0A8S9YBA7</accession>
<dbReference type="PROSITE" id="PS50886">
    <property type="entry name" value="TRBD"/>
    <property type="match status" value="1"/>
</dbReference>
<evidence type="ECO:0000256" key="3">
    <source>
        <dbReference type="ARBA" id="ARBA00022598"/>
    </source>
</evidence>
<evidence type="ECO:0000256" key="5">
    <source>
        <dbReference type="ARBA" id="ARBA00022840"/>
    </source>
</evidence>
<evidence type="ECO:0000256" key="8">
    <source>
        <dbReference type="ARBA" id="ARBA00023146"/>
    </source>
</evidence>
<dbReference type="EMBL" id="JTDE01021866">
    <property type="protein sequence ID" value="KAF7232363.1"/>
    <property type="molecule type" value="Genomic_DNA"/>
</dbReference>
<evidence type="ECO:0000256" key="1">
    <source>
        <dbReference type="ARBA" id="ARBA00013160"/>
    </source>
</evidence>
<dbReference type="Pfam" id="PF01588">
    <property type="entry name" value="tRNA_bind"/>
    <property type="match status" value="1"/>
</dbReference>
<evidence type="ECO:0000256" key="7">
    <source>
        <dbReference type="ARBA" id="ARBA00022917"/>
    </source>
</evidence>
<evidence type="ECO:0000313" key="13">
    <source>
        <dbReference type="EMBL" id="KAF7232363.1"/>
    </source>
</evidence>
<dbReference type="InterPro" id="IPR014729">
    <property type="entry name" value="Rossmann-like_a/b/a_fold"/>
</dbReference>
<sequence length="865" mass="93867">MLAEKYLPHLGHKKRVHLMNPMVPGLTGAKMSSSELDSKIDLLDSVELVQHKLTGAVCAPGVSAEHGNGVLAFLKYVVFPLTPDEGLIISGEDKLYKDYAVLEADYLSGRIEADTLKRVVIDCLNSRLDVIRADFENPTLKALVEQAYPSSDISHLTAASRSGWFHSIWNSRFIQAIWRLFSNYLPLSTAETSNLTVHPSEFTSGLTSGILAKLAEVDSRMGPVQDKAGLLRVFEEEFPGSGAQLSSRLEQTDQVRCLWSLTPVGLPHLGHSIPIRRLARLSQFSGVHIIALINDVGAHLRGSVSWDLVRPRAMGGREAQFTCLLGSEFQMAGDYMLEFYRLVSLVSELDCALASDCPTTESIDESVTVADLPDDSVHTGSGRFSLGQLLMPCTDLVDTAYLGAIVRVSSPERARKRSMFDQKYFTAFTTKSVPLYLDHVLLPSLQIDTSGATDESGTIRIQPMHACLPASRFHGPPAAQTLAVQAEDCTLPLIEPPPVAAEKTALSGLKRRLKRAFCQPGNVTVNPVLDIYRYILLPELSPESPLVILRSEKNGGPLHIKSPDGATDLVSRWKALVNSFASGTLHPGDLKPAVELALSPSTANSLSDRLSRTLPKWSELTKMLDAAFPLPNQASSVKSKIKGKTTASGEGNVGENKIANQAVSKSGQTNGIASQSTAGDLAVNPNRVDIRVGLIVDAKKHPDANSLFVEDVDFGPEIGHRTVVSGLSGLYPLEMLQGRRGAFVVNLKPVRMRGIESQAMLLCASHTPTSLPSERLVQPIEVPSELHTPLGTRLIFHAASDLSETTVCVPDTIINPKTKLWDRICPDLTITADRCVRWRDWRLGDLSGAHWVTGPADLPAGSTVS</sequence>
<dbReference type="PANTHER" id="PTHR46264:SF4">
    <property type="entry name" value="TYROSINE--TRNA LIGASE, CYTOPLASMIC"/>
    <property type="match status" value="1"/>
</dbReference>
<dbReference type="OrthoDB" id="197206at2759"/>
<dbReference type="InterPro" id="IPR002547">
    <property type="entry name" value="tRNA-bd_dom"/>
</dbReference>
<feature type="domain" description="TRNA-binding" evidence="12">
    <location>
        <begin position="684"/>
        <end position="795"/>
    </location>
</feature>
<dbReference type="InterPro" id="IPR012340">
    <property type="entry name" value="NA-bd_OB-fold"/>
</dbReference>